<evidence type="ECO:0000313" key="3">
    <source>
        <dbReference type="EMBL" id="OHT10840.1"/>
    </source>
</evidence>
<feature type="compositionally biased region" description="Low complexity" evidence="2">
    <location>
        <begin position="504"/>
        <end position="517"/>
    </location>
</feature>
<dbReference type="Proteomes" id="UP000179807">
    <property type="component" value="Unassembled WGS sequence"/>
</dbReference>
<gene>
    <name evidence="3" type="ORF">TRFO_19726</name>
</gene>
<feature type="coiled-coil region" evidence="1">
    <location>
        <begin position="800"/>
        <end position="827"/>
    </location>
</feature>
<evidence type="ECO:0000256" key="2">
    <source>
        <dbReference type="SAM" id="MobiDB-lite"/>
    </source>
</evidence>
<evidence type="ECO:0000313" key="4">
    <source>
        <dbReference type="Proteomes" id="UP000179807"/>
    </source>
</evidence>
<dbReference type="GeneID" id="94835667"/>
<dbReference type="VEuPathDB" id="TrichDB:TRFO_19726"/>
<feature type="compositionally biased region" description="Polar residues" evidence="2">
    <location>
        <begin position="453"/>
        <end position="462"/>
    </location>
</feature>
<dbReference type="EMBL" id="MLAK01000600">
    <property type="protein sequence ID" value="OHT10840.1"/>
    <property type="molecule type" value="Genomic_DNA"/>
</dbReference>
<dbReference type="RefSeq" id="XP_068363976.1">
    <property type="nucleotide sequence ID" value="XM_068500963.1"/>
</dbReference>
<keyword evidence="1" id="KW-0175">Coiled coil</keyword>
<feature type="compositionally biased region" description="Low complexity" evidence="2">
    <location>
        <begin position="463"/>
        <end position="474"/>
    </location>
</feature>
<feature type="compositionally biased region" description="Basic and acidic residues" evidence="2">
    <location>
        <begin position="523"/>
        <end position="538"/>
    </location>
</feature>
<organism evidence="3 4">
    <name type="scientific">Tritrichomonas foetus</name>
    <dbReference type="NCBI Taxonomy" id="1144522"/>
    <lineage>
        <taxon>Eukaryota</taxon>
        <taxon>Metamonada</taxon>
        <taxon>Parabasalia</taxon>
        <taxon>Tritrichomonadida</taxon>
        <taxon>Tritrichomonadidae</taxon>
        <taxon>Tritrichomonas</taxon>
    </lineage>
</organism>
<comment type="caution">
    <text evidence="3">The sequence shown here is derived from an EMBL/GenBank/DDBJ whole genome shotgun (WGS) entry which is preliminary data.</text>
</comment>
<proteinExistence type="predicted"/>
<accession>A0A1J4KIT0</accession>
<sequence>MSLRALLALVPPNSYDLANEFLDDMESVRFDAITRHRTLTVLPIAMLSESKYPSRFLPQQKAFIQHVLSRPVLTSREATPTFIQFASLLVNFVYKNIQLFAKAVSVRMAKGDSHFLIYSSVPSFFGFFTSHDHSIAAAEFYTCVMKTVPPEYSAEVIQPFLNSALTHRFIESAIYPLALRFSLYFQGNYTSKPKSGRDSKTNQTITSLARSLRSLILAAAPLLPDVIRIIFSETIILHWTPEEFSFLFFEHFFKLASSLYISASPFLRYAPLLNDIIDVIHEENAIKAEDLIDSRNGSFHIAPPIYSTLGLPYLDFALTVADVAVAANALTQICELPPALRGISYAKFPKAKLFKMFAVRAFVRKNAPSPPRDGPCIAFDVSELTVADNPDFERAFLSQHLAGGAHAIDLTDALGADACNLTLPAIQPLGRTTSIDEDSNSNSLSDGERFQSAGDQPQIESQNNTNPNIHNNKNCQTFTPMNSVNELENSNNEKEIIDSNNPLNNNECNDTGNNDANTSNDDGDIKNMGNEKSKFNERIVSDSNESLQGLNNENKSPAALQDYLQRRKANLLIRQAHVFEDYLRFRVARNEYEEYANILSDYDSVVCAPLAMNIATYARDLYDDPSSAFQRAVTYFHTPRLQRLVYLVVRSKPLKKCFAAASSQISRCNAQCLTIIQKLRATRKNDQEEIQLSRGRIECLRRSVLNLISLRNSPAAMQIDLIDQTLIALNILGNGKEQIFYQMLHKALLDSTCEIFLSLVVAIDICVVQDSLFRSEMGEESFRNWTLLSKFVDEFTSTSLTTTVSEVIQLRRNLEELKKKIQFELKKCGC</sequence>
<protein>
    <submittedName>
        <fullName evidence="3">Uncharacterized protein</fullName>
    </submittedName>
</protein>
<reference evidence="3" key="1">
    <citation type="submission" date="2016-10" db="EMBL/GenBank/DDBJ databases">
        <authorList>
            <person name="Benchimol M."/>
            <person name="Almeida L.G."/>
            <person name="Vasconcelos A.T."/>
            <person name="Perreira-Neves A."/>
            <person name="Rosa I.A."/>
            <person name="Tasca T."/>
            <person name="Bogo M.R."/>
            <person name="de Souza W."/>
        </authorList>
    </citation>
    <scope>NUCLEOTIDE SEQUENCE [LARGE SCALE GENOMIC DNA]</scope>
    <source>
        <strain evidence="3">K</strain>
    </source>
</reference>
<keyword evidence="4" id="KW-1185">Reference proteome</keyword>
<feature type="region of interest" description="Disordered" evidence="2">
    <location>
        <begin position="431"/>
        <end position="538"/>
    </location>
</feature>
<name>A0A1J4KIT0_9EUKA</name>
<dbReference type="AlphaFoldDB" id="A0A1J4KIT0"/>
<evidence type="ECO:0000256" key="1">
    <source>
        <dbReference type="SAM" id="Coils"/>
    </source>
</evidence>